<comment type="caution">
    <text evidence="2">The sequence shown here is derived from an EMBL/GenBank/DDBJ whole genome shotgun (WGS) entry which is preliminary data.</text>
</comment>
<keyword evidence="3" id="KW-1185">Reference proteome</keyword>
<proteinExistence type="predicted"/>
<dbReference type="AlphaFoldDB" id="A0A8H5CKX3"/>
<dbReference type="OrthoDB" id="3221235at2759"/>
<gene>
    <name evidence="2" type="ORF">D9611_002067</name>
</gene>
<dbReference type="Proteomes" id="UP000541558">
    <property type="component" value="Unassembled WGS sequence"/>
</dbReference>
<organism evidence="2 3">
    <name type="scientific">Ephemerocybe angulata</name>
    <dbReference type="NCBI Taxonomy" id="980116"/>
    <lineage>
        <taxon>Eukaryota</taxon>
        <taxon>Fungi</taxon>
        <taxon>Dikarya</taxon>
        <taxon>Basidiomycota</taxon>
        <taxon>Agaricomycotina</taxon>
        <taxon>Agaricomycetes</taxon>
        <taxon>Agaricomycetidae</taxon>
        <taxon>Agaricales</taxon>
        <taxon>Agaricineae</taxon>
        <taxon>Psathyrellaceae</taxon>
        <taxon>Ephemerocybe</taxon>
    </lineage>
</organism>
<evidence type="ECO:0000256" key="1">
    <source>
        <dbReference type="SAM" id="Coils"/>
    </source>
</evidence>
<keyword evidence="1" id="KW-0175">Coiled coil</keyword>
<accession>A0A8H5CKX3</accession>
<protein>
    <recommendedName>
        <fullName evidence="4">F-box domain-containing protein</fullName>
    </recommendedName>
</protein>
<dbReference type="EMBL" id="JAACJK010000001">
    <property type="protein sequence ID" value="KAF5342562.1"/>
    <property type="molecule type" value="Genomic_DNA"/>
</dbReference>
<name>A0A8H5CKX3_9AGAR</name>
<feature type="coiled-coil region" evidence="1">
    <location>
        <begin position="33"/>
        <end position="60"/>
    </location>
</feature>
<evidence type="ECO:0008006" key="4">
    <source>
        <dbReference type="Google" id="ProtNLM"/>
    </source>
</evidence>
<reference evidence="2 3" key="1">
    <citation type="journal article" date="2020" name="ISME J.">
        <title>Uncovering the hidden diversity of litter-decomposition mechanisms in mushroom-forming fungi.</title>
        <authorList>
            <person name="Floudas D."/>
            <person name="Bentzer J."/>
            <person name="Ahren D."/>
            <person name="Johansson T."/>
            <person name="Persson P."/>
            <person name="Tunlid A."/>
        </authorList>
    </citation>
    <scope>NUCLEOTIDE SEQUENCE [LARGE SCALE GENOMIC DNA]</scope>
    <source>
        <strain evidence="2 3">CBS 175.51</strain>
    </source>
</reference>
<sequence length="214" mass="24196">MDDKSALHRLLDMYSGSNEAPTAQELEYLSQSTSGLRQNLESVEEEINRHEARLQSLHATRNGIIEKLRRPRAISSLVRRLPEDVLTEIFLRCLPDDRYPTLHLADAPLLLTTICKRWRSTALHSPQLWAKAHITVGAYDDGEPQSGTSAETLQRYRVEAAERLGLIQRFVARSGVLPLSLSIRTLWLHQEGEKISPALEWIATVLYGVREGHG</sequence>
<evidence type="ECO:0000313" key="3">
    <source>
        <dbReference type="Proteomes" id="UP000541558"/>
    </source>
</evidence>
<evidence type="ECO:0000313" key="2">
    <source>
        <dbReference type="EMBL" id="KAF5342562.1"/>
    </source>
</evidence>